<comment type="caution">
    <text evidence="1">The sequence shown here is derived from an EMBL/GenBank/DDBJ whole genome shotgun (WGS) entry which is preliminary data.</text>
</comment>
<sequence length="139" mass="15805">MNTEIGKPEIPEISDNGTQIIKAHVREAAKLGHLDFYYQKHIAGNILWLFSRERRSPGYFCHVLKKHQADTQTAFGLIVKDGQTKPQQLIAKLRIFINTHYPEASGLPIGIFDSITDYLNNNPTLRFVERFGIIDPKAS</sequence>
<evidence type="ECO:0000313" key="2">
    <source>
        <dbReference type="Proteomes" id="UP000179227"/>
    </source>
</evidence>
<dbReference type="STRING" id="1797729.A3A60_00830"/>
<gene>
    <name evidence="1" type="ORF">A3A60_00830</name>
</gene>
<dbReference type="Proteomes" id="UP000179227">
    <property type="component" value="Unassembled WGS sequence"/>
</dbReference>
<evidence type="ECO:0000313" key="1">
    <source>
        <dbReference type="EMBL" id="OGE08882.1"/>
    </source>
</evidence>
<protein>
    <submittedName>
        <fullName evidence="1">Uncharacterized protein</fullName>
    </submittedName>
</protein>
<dbReference type="EMBL" id="MFBS01000030">
    <property type="protein sequence ID" value="OGE08882.1"/>
    <property type="molecule type" value="Genomic_DNA"/>
</dbReference>
<dbReference type="AlphaFoldDB" id="A0A1F5HXH2"/>
<name>A0A1F5HXH2_9BACT</name>
<reference evidence="1 2" key="1">
    <citation type="journal article" date="2016" name="Nat. Commun.">
        <title>Thousands of microbial genomes shed light on interconnected biogeochemical processes in an aquifer system.</title>
        <authorList>
            <person name="Anantharaman K."/>
            <person name="Brown C.T."/>
            <person name="Hug L.A."/>
            <person name="Sharon I."/>
            <person name="Castelle C.J."/>
            <person name="Probst A.J."/>
            <person name="Thomas B.C."/>
            <person name="Singh A."/>
            <person name="Wilkins M.J."/>
            <person name="Karaoz U."/>
            <person name="Brodie E.L."/>
            <person name="Williams K.H."/>
            <person name="Hubbard S.S."/>
            <person name="Banfield J.F."/>
        </authorList>
    </citation>
    <scope>NUCLEOTIDE SEQUENCE [LARGE SCALE GENOMIC DNA]</scope>
</reference>
<accession>A0A1F5HXH2</accession>
<organism evidence="1 2">
    <name type="scientific">Candidatus Curtissbacteria bacterium RIFCSPLOWO2_01_FULL_42_26</name>
    <dbReference type="NCBI Taxonomy" id="1797729"/>
    <lineage>
        <taxon>Bacteria</taxon>
        <taxon>Candidatus Curtissiibacteriota</taxon>
    </lineage>
</organism>
<proteinExistence type="predicted"/>